<dbReference type="HOGENOM" id="CLU_017584_4_2_2"/>
<dbReference type="OrthoDB" id="372018at2157"/>
<dbReference type="Proteomes" id="UP000009296">
    <property type="component" value="Chromosome"/>
</dbReference>
<dbReference type="Pfam" id="PF00155">
    <property type="entry name" value="Aminotran_1_2"/>
    <property type="match status" value="1"/>
</dbReference>
<evidence type="ECO:0000259" key="5">
    <source>
        <dbReference type="Pfam" id="PF00155"/>
    </source>
</evidence>
<sequence>MRTNIIHEGATELTYEIREIVEIAKKVEGYGLNITWENIGDPIIKGEKVPNWIKEIIAETVMKDDSYIYCPTKGLLETREFLAEENNKKNGAQITADDIIFFNGLGDAITKIYGLLKKESRVIGPSPAYPTHSSAEGLHARCNPLMYKMDENDNWHPDMDDLRNRVKYNPEVSGILVINPGNPTGAVYSKKVLDEIVDIANEYDLFILCDEIYHNLVYNGKKHTYLSEVIDDICGISLKGISKELPWPGARCGWMETYNADKDPVFKKYVEGICKFKMIEVCSTTLPQKVIPEIMSNPKFYKYLDERRNYYERASNFAYNKLKPIDGLIVNKTNGAFYMGVVFDEEYLNNNQKLKIENPELRKYVDEISNGKPHDMKFVYNLLASSGLCIVPMSSFNSELNGFRTTLLERDENKLKWTYEILAEKIEEYLNSSN</sequence>
<dbReference type="EMBL" id="CP002792">
    <property type="protein sequence ID" value="AEH06198.1"/>
    <property type="molecule type" value="Genomic_DNA"/>
</dbReference>
<proteinExistence type="predicted"/>
<keyword evidence="4" id="KW-0663">Pyridoxal phosphate</keyword>
<dbReference type="GeneID" id="10772322"/>
<dbReference type="Gene3D" id="3.40.640.10">
    <property type="entry name" value="Type I PLP-dependent aspartate aminotransferase-like (Major domain)"/>
    <property type="match status" value="1"/>
</dbReference>
<dbReference type="SUPFAM" id="SSF53383">
    <property type="entry name" value="PLP-dependent transferases"/>
    <property type="match status" value="1"/>
</dbReference>
<dbReference type="eggNOG" id="arCOG01135">
    <property type="taxonomic scope" value="Archaea"/>
</dbReference>
<dbReference type="GO" id="GO:0030170">
    <property type="term" value="F:pyridoxal phosphate binding"/>
    <property type="evidence" value="ECO:0007669"/>
    <property type="project" value="InterPro"/>
</dbReference>
<evidence type="ECO:0000256" key="3">
    <source>
        <dbReference type="ARBA" id="ARBA00022679"/>
    </source>
</evidence>
<dbReference type="InterPro" id="IPR051926">
    <property type="entry name" value="Ala_Aminotransferase"/>
</dbReference>
<dbReference type="RefSeq" id="WP_013866384.1">
    <property type="nucleotide sequence ID" value="NC_015636.1"/>
</dbReference>
<keyword evidence="7" id="KW-1185">Reference proteome</keyword>
<dbReference type="PANTHER" id="PTHR43488">
    <property type="entry name" value="GLUTAMATE-PYRUVATE AMINOTRANSFERASE ALAA"/>
    <property type="match status" value="1"/>
</dbReference>
<dbReference type="KEGG" id="mok:Metok_0205"/>
<dbReference type="Gene3D" id="3.90.1150.10">
    <property type="entry name" value="Aspartate Aminotransferase, domain 1"/>
    <property type="match status" value="1"/>
</dbReference>
<dbReference type="GO" id="GO:0004069">
    <property type="term" value="F:L-aspartate:2-oxoglutarate aminotransferase activity"/>
    <property type="evidence" value="ECO:0007669"/>
    <property type="project" value="UniProtKB-EC"/>
</dbReference>
<evidence type="ECO:0000313" key="6">
    <source>
        <dbReference type="EMBL" id="AEH06198.1"/>
    </source>
</evidence>
<dbReference type="EC" id="2.6.1.1" evidence="6"/>
<evidence type="ECO:0000256" key="4">
    <source>
        <dbReference type="ARBA" id="ARBA00022898"/>
    </source>
</evidence>
<dbReference type="CDD" id="cd00609">
    <property type="entry name" value="AAT_like"/>
    <property type="match status" value="1"/>
</dbReference>
<evidence type="ECO:0000313" key="7">
    <source>
        <dbReference type="Proteomes" id="UP000009296"/>
    </source>
</evidence>
<dbReference type="STRING" id="647113.Metok_0205"/>
<protein>
    <submittedName>
        <fullName evidence="6">Aspartate transaminase</fullName>
        <ecNumber evidence="6">2.6.1.1</ecNumber>
    </submittedName>
</protein>
<gene>
    <name evidence="6" type="ordered locus">Metok_0205</name>
</gene>
<dbReference type="NCBIfam" id="NF005334">
    <property type="entry name" value="PRK06855.1"/>
    <property type="match status" value="1"/>
</dbReference>
<reference evidence="6" key="1">
    <citation type="submission" date="2011-05" db="EMBL/GenBank/DDBJ databases">
        <title>Complete sequence of chromosome of Methanothermococcus okinawensis IH1.</title>
        <authorList>
            <consortium name="US DOE Joint Genome Institute"/>
            <person name="Lucas S."/>
            <person name="Han J."/>
            <person name="Lapidus A."/>
            <person name="Cheng J.-F."/>
            <person name="Goodwin L."/>
            <person name="Pitluck S."/>
            <person name="Peters L."/>
            <person name="Mikhailova N."/>
            <person name="Held B."/>
            <person name="Han C."/>
            <person name="Tapia R."/>
            <person name="Land M."/>
            <person name="Hauser L."/>
            <person name="Kyrpides N."/>
            <person name="Ivanova N."/>
            <person name="Pagani I."/>
            <person name="Sieprawska-Lupa M."/>
            <person name="Takai K."/>
            <person name="Miyazaki J."/>
            <person name="Whitman W."/>
            <person name="Woyke T."/>
        </authorList>
    </citation>
    <scope>NUCLEOTIDE SEQUENCE</scope>
    <source>
        <strain evidence="6">IH1</strain>
    </source>
</reference>
<keyword evidence="2 6" id="KW-0032">Aminotransferase</keyword>
<keyword evidence="3 6" id="KW-0808">Transferase</keyword>
<evidence type="ECO:0000256" key="1">
    <source>
        <dbReference type="ARBA" id="ARBA00001933"/>
    </source>
</evidence>
<name>F8AND8_METOI</name>
<dbReference type="PANTHER" id="PTHR43488:SF2">
    <property type="entry name" value="GLUTAMATE-PYRUVATE AMINOTRANSFERASE ALAA"/>
    <property type="match status" value="1"/>
</dbReference>
<comment type="cofactor">
    <cofactor evidence="1">
        <name>pyridoxal 5'-phosphate</name>
        <dbReference type="ChEBI" id="CHEBI:597326"/>
    </cofactor>
</comment>
<dbReference type="InterPro" id="IPR004839">
    <property type="entry name" value="Aminotransferase_I/II_large"/>
</dbReference>
<dbReference type="AlphaFoldDB" id="F8AND8"/>
<dbReference type="InterPro" id="IPR015422">
    <property type="entry name" value="PyrdxlP-dep_Trfase_small"/>
</dbReference>
<dbReference type="InterPro" id="IPR015424">
    <property type="entry name" value="PyrdxlP-dep_Trfase"/>
</dbReference>
<evidence type="ECO:0000256" key="2">
    <source>
        <dbReference type="ARBA" id="ARBA00022576"/>
    </source>
</evidence>
<organism evidence="6 7">
    <name type="scientific">Methanothermococcus okinawensis (strain DSM 14208 / JCM 11175 / IH1)</name>
    <dbReference type="NCBI Taxonomy" id="647113"/>
    <lineage>
        <taxon>Archaea</taxon>
        <taxon>Methanobacteriati</taxon>
        <taxon>Methanobacteriota</taxon>
        <taxon>Methanomada group</taxon>
        <taxon>Methanococci</taxon>
        <taxon>Methanococcales</taxon>
        <taxon>Methanococcaceae</taxon>
        <taxon>Methanothermococcus</taxon>
    </lineage>
</organism>
<feature type="domain" description="Aminotransferase class I/classII large" evidence="5">
    <location>
        <begin position="47"/>
        <end position="408"/>
    </location>
</feature>
<accession>F8AND8</accession>
<dbReference type="InterPro" id="IPR015421">
    <property type="entry name" value="PyrdxlP-dep_Trfase_major"/>
</dbReference>